<dbReference type="AlphaFoldDB" id="A0A239WZD3"/>
<proteinExistence type="predicted"/>
<protein>
    <submittedName>
        <fullName evidence="1">Uncharacterized protein</fullName>
    </submittedName>
</protein>
<reference evidence="1 2" key="1">
    <citation type="submission" date="2017-06" db="EMBL/GenBank/DDBJ databases">
        <authorList>
            <consortium name="Pathogen Informatics"/>
        </authorList>
    </citation>
    <scope>NUCLEOTIDE SEQUENCE [LARGE SCALE GENOMIC DNA]</scope>
    <source>
        <strain evidence="1 2">NCTC11291</strain>
    </source>
</reference>
<accession>A0A239WZD3</accession>
<evidence type="ECO:0000313" key="2">
    <source>
        <dbReference type="Proteomes" id="UP000215144"/>
    </source>
</evidence>
<dbReference type="RefSeq" id="WP_095122441.1">
    <property type="nucleotide sequence ID" value="NZ_LT906454.1"/>
</dbReference>
<name>A0A239WZD3_STRAI</name>
<sequence>MKPKRYPYSGKIKKELVEPVQYDYPEQAFDDFATKAISYLNPKSPDHINIACQLMESYKYYS</sequence>
<organism evidence="1 2">
    <name type="scientific">Streptococcus acidominimus</name>
    <dbReference type="NCBI Taxonomy" id="1326"/>
    <lineage>
        <taxon>Bacteria</taxon>
        <taxon>Bacillati</taxon>
        <taxon>Bacillota</taxon>
        <taxon>Bacilli</taxon>
        <taxon>Lactobacillales</taxon>
        <taxon>Streptococcaceae</taxon>
        <taxon>Streptococcus</taxon>
    </lineage>
</organism>
<dbReference type="KEGG" id="saco:SAME_01009"/>
<dbReference type="EMBL" id="LT906454">
    <property type="protein sequence ID" value="SNV39639.1"/>
    <property type="molecule type" value="Genomic_DNA"/>
</dbReference>
<evidence type="ECO:0000313" key="1">
    <source>
        <dbReference type="EMBL" id="SNV39639.1"/>
    </source>
</evidence>
<dbReference type="Proteomes" id="UP000215144">
    <property type="component" value="Chromosome 1"/>
</dbReference>
<gene>
    <name evidence="1" type="ORF">SAMEA4504048_01009</name>
</gene>